<accession>A0A067T228</accession>
<feature type="compositionally biased region" description="Basic and acidic residues" evidence="1">
    <location>
        <begin position="258"/>
        <end position="274"/>
    </location>
</feature>
<keyword evidence="3" id="KW-1185">Reference proteome</keyword>
<feature type="region of interest" description="Disordered" evidence="1">
    <location>
        <begin position="244"/>
        <end position="292"/>
    </location>
</feature>
<name>A0A067T228_GALM3</name>
<reference evidence="3" key="1">
    <citation type="journal article" date="2014" name="Proc. Natl. Acad. Sci. U.S.A.">
        <title>Extensive sampling of basidiomycete genomes demonstrates inadequacy of the white-rot/brown-rot paradigm for wood decay fungi.</title>
        <authorList>
            <person name="Riley R."/>
            <person name="Salamov A.A."/>
            <person name="Brown D.W."/>
            <person name="Nagy L.G."/>
            <person name="Floudas D."/>
            <person name="Held B.W."/>
            <person name="Levasseur A."/>
            <person name="Lombard V."/>
            <person name="Morin E."/>
            <person name="Otillar R."/>
            <person name="Lindquist E.A."/>
            <person name="Sun H."/>
            <person name="LaButti K.M."/>
            <person name="Schmutz J."/>
            <person name="Jabbour D."/>
            <person name="Luo H."/>
            <person name="Baker S.E."/>
            <person name="Pisabarro A.G."/>
            <person name="Walton J.D."/>
            <person name="Blanchette R.A."/>
            <person name="Henrissat B."/>
            <person name="Martin F."/>
            <person name="Cullen D."/>
            <person name="Hibbett D.S."/>
            <person name="Grigoriev I.V."/>
        </authorList>
    </citation>
    <scope>NUCLEOTIDE SEQUENCE [LARGE SCALE GENOMIC DNA]</scope>
    <source>
        <strain evidence="3">CBS 339.88</strain>
    </source>
</reference>
<evidence type="ECO:0000313" key="3">
    <source>
        <dbReference type="Proteomes" id="UP000027222"/>
    </source>
</evidence>
<sequence length="309" mass="33886">MDQQRPLPQSRELYWHVSLPFTPRCRSYLAILGLGLAIEEDHFTAIHDSASMYRPDTSPGSTHILRTISNLDKFLPAALGLGHTNNKASPAAAASSASRSSVHIFCAAYEDPASLVPPPRSMNPFPRRLDAPETKPATPAASPVCVCRRDIDLKADQLPSSTPSGKTMVEDCRNNPAPFSLYTRTCDLRHRRPTACSAGATVKSTGRSEAFRMPHVKLETLTFNVNVQSPALPTCPAPPGLPIFHHHQLPSKPQRPSKQHEDQSKTLKEVKQATHSETSYLPASSTTPPLLRHTPYGEVVEAVWLLRPC</sequence>
<dbReference type="EMBL" id="KL142384">
    <property type="protein sequence ID" value="KDR73954.1"/>
    <property type="molecule type" value="Genomic_DNA"/>
</dbReference>
<gene>
    <name evidence="2" type="ORF">GALMADRAFT_141715</name>
</gene>
<dbReference type="Proteomes" id="UP000027222">
    <property type="component" value="Unassembled WGS sequence"/>
</dbReference>
<dbReference type="AlphaFoldDB" id="A0A067T228"/>
<feature type="compositionally biased region" description="Polar residues" evidence="1">
    <location>
        <begin position="275"/>
        <end position="288"/>
    </location>
</feature>
<dbReference type="HOGENOM" id="CLU_900302_0_0_1"/>
<protein>
    <submittedName>
        <fullName evidence="2">Uncharacterized protein</fullName>
    </submittedName>
</protein>
<organism evidence="2 3">
    <name type="scientific">Galerina marginata (strain CBS 339.88)</name>
    <dbReference type="NCBI Taxonomy" id="685588"/>
    <lineage>
        <taxon>Eukaryota</taxon>
        <taxon>Fungi</taxon>
        <taxon>Dikarya</taxon>
        <taxon>Basidiomycota</taxon>
        <taxon>Agaricomycotina</taxon>
        <taxon>Agaricomycetes</taxon>
        <taxon>Agaricomycetidae</taxon>
        <taxon>Agaricales</taxon>
        <taxon>Agaricineae</taxon>
        <taxon>Strophariaceae</taxon>
        <taxon>Galerina</taxon>
    </lineage>
</organism>
<proteinExistence type="predicted"/>
<evidence type="ECO:0000256" key="1">
    <source>
        <dbReference type="SAM" id="MobiDB-lite"/>
    </source>
</evidence>
<evidence type="ECO:0000313" key="2">
    <source>
        <dbReference type="EMBL" id="KDR73954.1"/>
    </source>
</evidence>